<protein>
    <submittedName>
        <fullName evidence="2">Uncharacterized protein</fullName>
    </submittedName>
</protein>
<feature type="transmembrane region" description="Helical" evidence="1">
    <location>
        <begin position="43"/>
        <end position="62"/>
    </location>
</feature>
<evidence type="ECO:0000256" key="1">
    <source>
        <dbReference type="SAM" id="Phobius"/>
    </source>
</evidence>
<gene>
    <name evidence="2" type="ORF">SAMN02746019_00018650</name>
</gene>
<feature type="transmembrane region" description="Helical" evidence="1">
    <location>
        <begin position="15"/>
        <end position="31"/>
    </location>
</feature>
<dbReference type="AlphaFoldDB" id="A0A212RRG9"/>
<evidence type="ECO:0000313" key="2">
    <source>
        <dbReference type="EMBL" id="SNB75151.1"/>
    </source>
</evidence>
<organism evidence="2 3">
    <name type="scientific">Thermoflexus hugenholtzii JAD2</name>
    <dbReference type="NCBI Taxonomy" id="877466"/>
    <lineage>
        <taxon>Bacteria</taxon>
        <taxon>Bacillati</taxon>
        <taxon>Chloroflexota</taxon>
        <taxon>Thermoflexia</taxon>
        <taxon>Thermoflexales</taxon>
        <taxon>Thermoflexaceae</taxon>
        <taxon>Thermoflexus</taxon>
    </lineage>
</organism>
<sequence length="80" mass="8789">MWATIRGFVERHPRLTAWIALAIGMVAILLWSARDVGLTPSQMLALVVATIILAGLCVWIISWEDEEEEAGSEAQPSKKA</sequence>
<proteinExistence type="predicted"/>
<reference evidence="3" key="1">
    <citation type="submission" date="2017-06" db="EMBL/GenBank/DDBJ databases">
        <authorList>
            <person name="Varghese N."/>
            <person name="Submissions S."/>
        </authorList>
    </citation>
    <scope>NUCLEOTIDE SEQUENCE [LARGE SCALE GENOMIC DNA]</scope>
    <source>
        <strain evidence="3">JAD2</strain>
    </source>
</reference>
<dbReference type="InParanoid" id="A0A212RRG9"/>
<name>A0A212RRG9_9CHLR</name>
<keyword evidence="3" id="KW-1185">Reference proteome</keyword>
<keyword evidence="1" id="KW-0812">Transmembrane</keyword>
<dbReference type="OrthoDB" id="166206at2"/>
<dbReference type="RefSeq" id="WP_088572385.1">
    <property type="nucleotide sequence ID" value="NZ_FYEK01000075.1"/>
</dbReference>
<accession>A0A212RRG9</accession>
<keyword evidence="1" id="KW-1133">Transmembrane helix</keyword>
<dbReference type="EMBL" id="FYEK01000075">
    <property type="protein sequence ID" value="SNB75151.1"/>
    <property type="molecule type" value="Genomic_DNA"/>
</dbReference>
<dbReference type="Proteomes" id="UP000197025">
    <property type="component" value="Unassembled WGS sequence"/>
</dbReference>
<evidence type="ECO:0000313" key="3">
    <source>
        <dbReference type="Proteomes" id="UP000197025"/>
    </source>
</evidence>
<keyword evidence="1" id="KW-0472">Membrane</keyword>